<dbReference type="EMBL" id="MNCJ02000324">
    <property type="protein sequence ID" value="KAF5791078.1"/>
    <property type="molecule type" value="Genomic_DNA"/>
</dbReference>
<dbReference type="Gramene" id="mRNA:HanXRQr2_Chr09g0390581">
    <property type="protein sequence ID" value="CDS:HanXRQr2_Chr09g0390581.1"/>
    <property type="gene ID" value="HanXRQr2_Chr09g0390581"/>
</dbReference>
<reference evidence="1" key="2">
    <citation type="submission" date="2020-06" db="EMBL/GenBank/DDBJ databases">
        <title>Helianthus annuus Genome sequencing and assembly Release 2.</title>
        <authorList>
            <person name="Gouzy J."/>
            <person name="Langlade N."/>
            <person name="Munos S."/>
        </authorList>
    </citation>
    <scope>NUCLEOTIDE SEQUENCE</scope>
    <source>
        <tissue evidence="1">Leaves</tissue>
    </source>
</reference>
<sequence>MLSFAGTDFVSSDCERKNLRNKGKSEDSSSTPFAYPLLSSLAASSFLSSFFSLKIFLKKPSFSSSSAELVTFSSSSPLSLKSFLKNPSLSSPSTDFETDFSSISPLLSRNSRLKNLLSELDVTSSSSLLSLRSLRKNPSFSLSSSSLSTDFRTSSSLESLKSLLKKLSLSCSSSSLPSLNSRLKKLSLSGSSSSLPSLNSLLKNPSLSGSLSGSSSSLSTDFLKRNAFRTFGLGINFLNIVLSSSDPLLLPSSCKGFVTEGENENDF</sequence>
<evidence type="ECO:0000313" key="1">
    <source>
        <dbReference type="EMBL" id="KAF5791078.1"/>
    </source>
</evidence>
<organism evidence="1 2">
    <name type="scientific">Helianthus annuus</name>
    <name type="common">Common sunflower</name>
    <dbReference type="NCBI Taxonomy" id="4232"/>
    <lineage>
        <taxon>Eukaryota</taxon>
        <taxon>Viridiplantae</taxon>
        <taxon>Streptophyta</taxon>
        <taxon>Embryophyta</taxon>
        <taxon>Tracheophyta</taxon>
        <taxon>Spermatophyta</taxon>
        <taxon>Magnoliopsida</taxon>
        <taxon>eudicotyledons</taxon>
        <taxon>Gunneridae</taxon>
        <taxon>Pentapetalae</taxon>
        <taxon>asterids</taxon>
        <taxon>campanulids</taxon>
        <taxon>Asterales</taxon>
        <taxon>Asteraceae</taxon>
        <taxon>Asteroideae</taxon>
        <taxon>Heliantheae alliance</taxon>
        <taxon>Heliantheae</taxon>
        <taxon>Helianthus</taxon>
    </lineage>
</organism>
<evidence type="ECO:0000313" key="2">
    <source>
        <dbReference type="Proteomes" id="UP000215914"/>
    </source>
</evidence>
<name>A0A9K3N992_HELAN</name>
<reference evidence="1" key="1">
    <citation type="journal article" date="2017" name="Nature">
        <title>The sunflower genome provides insights into oil metabolism, flowering and Asterid evolution.</title>
        <authorList>
            <person name="Badouin H."/>
            <person name="Gouzy J."/>
            <person name="Grassa C.J."/>
            <person name="Murat F."/>
            <person name="Staton S.E."/>
            <person name="Cottret L."/>
            <person name="Lelandais-Briere C."/>
            <person name="Owens G.L."/>
            <person name="Carrere S."/>
            <person name="Mayjonade B."/>
            <person name="Legrand L."/>
            <person name="Gill N."/>
            <person name="Kane N.C."/>
            <person name="Bowers J.E."/>
            <person name="Hubner S."/>
            <person name="Bellec A."/>
            <person name="Berard A."/>
            <person name="Berges H."/>
            <person name="Blanchet N."/>
            <person name="Boniface M.C."/>
            <person name="Brunel D."/>
            <person name="Catrice O."/>
            <person name="Chaidir N."/>
            <person name="Claudel C."/>
            <person name="Donnadieu C."/>
            <person name="Faraut T."/>
            <person name="Fievet G."/>
            <person name="Helmstetter N."/>
            <person name="King M."/>
            <person name="Knapp S.J."/>
            <person name="Lai Z."/>
            <person name="Le Paslier M.C."/>
            <person name="Lippi Y."/>
            <person name="Lorenzon L."/>
            <person name="Mandel J.R."/>
            <person name="Marage G."/>
            <person name="Marchand G."/>
            <person name="Marquand E."/>
            <person name="Bret-Mestries E."/>
            <person name="Morien E."/>
            <person name="Nambeesan S."/>
            <person name="Nguyen T."/>
            <person name="Pegot-Espagnet P."/>
            <person name="Pouilly N."/>
            <person name="Raftis F."/>
            <person name="Sallet E."/>
            <person name="Schiex T."/>
            <person name="Thomas J."/>
            <person name="Vandecasteele C."/>
            <person name="Vares D."/>
            <person name="Vear F."/>
            <person name="Vautrin S."/>
            <person name="Crespi M."/>
            <person name="Mangin B."/>
            <person name="Burke J.M."/>
            <person name="Salse J."/>
            <person name="Munos S."/>
            <person name="Vincourt P."/>
            <person name="Rieseberg L.H."/>
            <person name="Langlade N.B."/>
        </authorList>
    </citation>
    <scope>NUCLEOTIDE SEQUENCE</scope>
    <source>
        <tissue evidence="1">Leaves</tissue>
    </source>
</reference>
<keyword evidence="2" id="KW-1185">Reference proteome</keyword>
<gene>
    <name evidence="1" type="ORF">HanXRQr2_Chr09g0390581</name>
</gene>
<comment type="caution">
    <text evidence="1">The sequence shown here is derived from an EMBL/GenBank/DDBJ whole genome shotgun (WGS) entry which is preliminary data.</text>
</comment>
<accession>A0A9K3N992</accession>
<dbReference type="Proteomes" id="UP000215914">
    <property type="component" value="Unassembled WGS sequence"/>
</dbReference>
<protein>
    <submittedName>
        <fullName evidence="1">Uncharacterized protein</fullName>
    </submittedName>
</protein>
<dbReference type="AlphaFoldDB" id="A0A9K3N992"/>
<proteinExistence type="predicted"/>